<evidence type="ECO:0000313" key="1">
    <source>
        <dbReference type="EMBL" id="MBL0740489.1"/>
    </source>
</evidence>
<protein>
    <submittedName>
        <fullName evidence="1">Ribosome-associated translation inhibitor RaiA</fullName>
    </submittedName>
</protein>
<sequence length="100" mass="11198">MKITIQTPGFTGKPELLKFAEEHVQKFSHLSDRIMEGKVVLHIDKSDEKKNKVCDIRLAVPGNDLFATKTAGSFEEAIADTCQALRKQVEGWKELPTRSA</sequence>
<reference evidence="1 2" key="1">
    <citation type="submission" date="2021-01" db="EMBL/GenBank/DDBJ databases">
        <title>Chryseolinea sp. Jin1 Genome sequencing and assembly.</title>
        <authorList>
            <person name="Kim I."/>
        </authorList>
    </citation>
    <scope>NUCLEOTIDE SEQUENCE [LARGE SCALE GENOMIC DNA]</scope>
    <source>
        <strain evidence="1 2">Jin1</strain>
    </source>
</reference>
<comment type="caution">
    <text evidence="1">The sequence shown here is derived from an EMBL/GenBank/DDBJ whole genome shotgun (WGS) entry which is preliminary data.</text>
</comment>
<keyword evidence="2" id="KW-1185">Reference proteome</keyword>
<name>A0ABS1KLZ6_9BACT</name>
<proteinExistence type="predicted"/>
<dbReference type="Proteomes" id="UP000613030">
    <property type="component" value="Unassembled WGS sequence"/>
</dbReference>
<gene>
    <name evidence="1" type="ORF">JI741_04630</name>
</gene>
<dbReference type="Gene3D" id="3.30.160.100">
    <property type="entry name" value="Ribosome hibernation promotion factor-like"/>
    <property type="match status" value="1"/>
</dbReference>
<dbReference type="RefSeq" id="WP_202007819.1">
    <property type="nucleotide sequence ID" value="NZ_JAERRB010000001.1"/>
</dbReference>
<dbReference type="InterPro" id="IPR036567">
    <property type="entry name" value="RHF-like"/>
</dbReference>
<dbReference type="InterPro" id="IPR003489">
    <property type="entry name" value="RHF/RaiA"/>
</dbReference>
<dbReference type="EMBL" id="JAERRB010000001">
    <property type="protein sequence ID" value="MBL0740489.1"/>
    <property type="molecule type" value="Genomic_DNA"/>
</dbReference>
<dbReference type="SUPFAM" id="SSF69754">
    <property type="entry name" value="Ribosome binding protein Y (YfiA homologue)"/>
    <property type="match status" value="1"/>
</dbReference>
<accession>A0ABS1KLZ6</accession>
<evidence type="ECO:0000313" key="2">
    <source>
        <dbReference type="Proteomes" id="UP000613030"/>
    </source>
</evidence>
<dbReference type="Pfam" id="PF02482">
    <property type="entry name" value="Ribosomal_S30AE"/>
    <property type="match status" value="1"/>
</dbReference>
<organism evidence="1 2">
    <name type="scientific">Chryseolinea lacunae</name>
    <dbReference type="NCBI Taxonomy" id="2801331"/>
    <lineage>
        <taxon>Bacteria</taxon>
        <taxon>Pseudomonadati</taxon>
        <taxon>Bacteroidota</taxon>
        <taxon>Cytophagia</taxon>
        <taxon>Cytophagales</taxon>
        <taxon>Fulvivirgaceae</taxon>
        <taxon>Chryseolinea</taxon>
    </lineage>
</organism>